<dbReference type="Gene3D" id="2.60.120.380">
    <property type="match status" value="1"/>
</dbReference>
<name>A0AAW3JN78_9FIRM</name>
<dbReference type="SUPFAM" id="SSF50405">
    <property type="entry name" value="Actin-crosslinking proteins"/>
    <property type="match status" value="1"/>
</dbReference>
<dbReference type="Gene3D" id="3.20.20.300">
    <property type="entry name" value="Glycoside hydrolase, family 3, N-terminal domain"/>
    <property type="match status" value="1"/>
</dbReference>
<evidence type="ECO:0000256" key="3">
    <source>
        <dbReference type="ARBA" id="ARBA00022801"/>
    </source>
</evidence>
<evidence type="ECO:0000313" key="6">
    <source>
        <dbReference type="Proteomes" id="UP000050833"/>
    </source>
</evidence>
<dbReference type="GO" id="GO:0031222">
    <property type="term" value="P:arabinan catabolic process"/>
    <property type="evidence" value="ECO:0007669"/>
    <property type="project" value="TreeGrafter"/>
</dbReference>
<dbReference type="SMART" id="SM01217">
    <property type="entry name" value="Fn3_like"/>
    <property type="match status" value="1"/>
</dbReference>
<dbReference type="InterPro" id="IPR001764">
    <property type="entry name" value="Glyco_hydro_3_N"/>
</dbReference>
<keyword evidence="3" id="KW-0378">Hydrolase</keyword>
<accession>A0AAW3JN78</accession>
<dbReference type="InterPro" id="IPR044993">
    <property type="entry name" value="BXL"/>
</dbReference>
<proteinExistence type="inferred from homology"/>
<dbReference type="FunFam" id="2.60.40.10:FF:000495">
    <property type="entry name" value="Periplasmic beta-glucosidase"/>
    <property type="match status" value="1"/>
</dbReference>
<evidence type="ECO:0000259" key="4">
    <source>
        <dbReference type="SMART" id="SM01217"/>
    </source>
</evidence>
<comment type="similarity">
    <text evidence="1">Belongs to the glycosyl hydrolase 3 family.</text>
</comment>
<dbReference type="GO" id="GO:0046556">
    <property type="term" value="F:alpha-L-arabinofuranosidase activity"/>
    <property type="evidence" value="ECO:0007669"/>
    <property type="project" value="TreeGrafter"/>
</dbReference>
<dbReference type="PANTHER" id="PTHR42721:SF3">
    <property type="entry name" value="BETA-D-XYLOSIDASE 5-RELATED"/>
    <property type="match status" value="1"/>
</dbReference>
<dbReference type="PANTHER" id="PTHR42721">
    <property type="entry name" value="SUGAR HYDROLASE-RELATED"/>
    <property type="match status" value="1"/>
</dbReference>
<comment type="caution">
    <text evidence="5">The sequence shown here is derived from an EMBL/GenBank/DDBJ whole genome shotgun (WGS) entry which is preliminary data.</text>
</comment>
<dbReference type="Gene3D" id="2.60.40.10">
    <property type="entry name" value="Immunoglobulins"/>
    <property type="match status" value="1"/>
</dbReference>
<reference evidence="5 6" key="1">
    <citation type="submission" date="2015-10" db="EMBL/GenBank/DDBJ databases">
        <title>Butyribacter intestini gen. nov., sp. nov., a butyric acid-producing bacterium of the family Lachnospiraceae isolated from the human faeces.</title>
        <authorList>
            <person name="Zou Y."/>
            <person name="Xue W."/>
            <person name="Luo G."/>
            <person name="Lv M."/>
        </authorList>
    </citation>
    <scope>NUCLEOTIDE SEQUENCE [LARGE SCALE GENOMIC DNA]</scope>
    <source>
        <strain evidence="5 6">TF01-11</strain>
    </source>
</reference>
<feature type="domain" description="Fibronectin type III-like" evidence="4">
    <location>
        <begin position="797"/>
        <end position="868"/>
    </location>
</feature>
<dbReference type="GO" id="GO:0045493">
    <property type="term" value="P:xylan catabolic process"/>
    <property type="evidence" value="ECO:0007669"/>
    <property type="project" value="InterPro"/>
</dbReference>
<evidence type="ECO:0000256" key="2">
    <source>
        <dbReference type="ARBA" id="ARBA00022729"/>
    </source>
</evidence>
<sequence>MELDMSNKKIKNPLWDNELNIEKRLDFLINSLTLDEKISCMSNANPDIDRLGIRAFNIGGEGAHGVQARHDQGWDLREPDFTTIFPNPIGMSRSWDEDMLKKSGEVVGIETRGLFAAGKSGSLSVWAPTVDMERDPRWGRNEEAYGEDPYLTGSLAGAYVEGMQGDDDFYLRCAATLKHFYANNVEEDRTFTSSSIDPRNKHEYYHEPFRRIIKEHGAEAMMTAYNEINGVPCMVMRDIKDYAKDRWGLHHVVTDGGDVLQTVNQHEYFGTDAQTVAAGIKAGVDSFSDNREKMEDAVREAYALGLIEMKDIDEAVRNRFGTMIRLGLFDAYGDNPYSQITIEDVSTKKNQETALKMGQESVVLLENKNGLLPIDKRDAIGNIGVIGPLADVWQLDWYSGLPPYYVTGLDGIKKYTDTSFEKGLCRFKIKADGKYLGLDKEDRLVIVDEKNAEIFEVEQWDKKQFTLKSCSKGKFLSVRDDINGGESGDICACKERAFGWFVKEAFKISESDGELSKKEAEETKVSQNENRQIIFNSSVSCGVTSWNDETLYIDENGKLCVESALQKTEKCDYGNNDEVVEESMSQKMSANEENRNEIDKSVKISHFEFELVSDGIEKAVKLAKKVKYPILFLGGDPMITCKEDVDREDIDFPAYQQELLEAVYEANQNVIIVLISNVAFDISWAKEHIKSILLSASGCMELGTAIADNIFGKVSPAGRLSTTWYKELAKLPPKEDYDIIAHPRTYAYYDDEVLYPFGYGKTYSEVRYLDMTAEIKDYTKIAVTVEVENTGKYVTDEVVQIYVTKKGSAVKRAIRELKAFERVKELASGERRTVRLEIKIGDLKYYDVADERFILEDGEYEIQAGSSSRDIYLKRAVNIKGTARSSRDAWQTIKANHYDKYENIYLYEGINGFDAVCTLDNKTDGEISYRNVCVKKACSFKPEKYSLEILASIEDDGVVEAFANDEKIGCFVKGQTKTTDIHSEIGTAAFRTDKKMPWAAFGRKTDFKKYDIELDGNKIPDGEFELKLKMRGYIRVCSFKMI</sequence>
<dbReference type="PRINTS" id="PR00133">
    <property type="entry name" value="GLHYDRLASE3"/>
</dbReference>
<dbReference type="AlphaFoldDB" id="A0AAW3JN78"/>
<dbReference type="Pfam" id="PF01915">
    <property type="entry name" value="Glyco_hydro_3_C"/>
    <property type="match status" value="1"/>
</dbReference>
<dbReference type="Pfam" id="PF14310">
    <property type="entry name" value="Fn3-like"/>
    <property type="match status" value="1"/>
</dbReference>
<dbReference type="Gene3D" id="3.40.50.1700">
    <property type="entry name" value="Glycoside hydrolase family 3 C-terminal domain"/>
    <property type="match status" value="1"/>
</dbReference>
<evidence type="ECO:0000313" key="5">
    <source>
        <dbReference type="EMBL" id="KQC84187.1"/>
    </source>
</evidence>
<dbReference type="Proteomes" id="UP000050833">
    <property type="component" value="Unassembled WGS sequence"/>
</dbReference>
<keyword evidence="6" id="KW-1185">Reference proteome</keyword>
<dbReference type="SUPFAM" id="SSF52279">
    <property type="entry name" value="Beta-D-glucan exohydrolase, C-terminal domain"/>
    <property type="match status" value="1"/>
</dbReference>
<dbReference type="SUPFAM" id="SSF51445">
    <property type="entry name" value="(Trans)glycosidases"/>
    <property type="match status" value="1"/>
</dbReference>
<dbReference type="GO" id="GO:0008422">
    <property type="term" value="F:beta-glucosidase activity"/>
    <property type="evidence" value="ECO:0007669"/>
    <property type="project" value="UniProtKB-ARBA"/>
</dbReference>
<dbReference type="InterPro" id="IPR036962">
    <property type="entry name" value="Glyco_hydro_3_N_sf"/>
</dbReference>
<keyword evidence="2" id="KW-0732">Signal</keyword>
<evidence type="ECO:0000256" key="1">
    <source>
        <dbReference type="ARBA" id="ARBA00005336"/>
    </source>
</evidence>
<dbReference type="InterPro" id="IPR026891">
    <property type="entry name" value="Fn3-like"/>
</dbReference>
<protein>
    <recommendedName>
        <fullName evidence="4">Fibronectin type III-like domain-containing protein</fullName>
    </recommendedName>
</protein>
<dbReference type="InterPro" id="IPR008999">
    <property type="entry name" value="Actin-crosslinking"/>
</dbReference>
<dbReference type="InterPro" id="IPR036881">
    <property type="entry name" value="Glyco_hydro_3_C_sf"/>
</dbReference>
<dbReference type="InterPro" id="IPR013783">
    <property type="entry name" value="Ig-like_fold"/>
</dbReference>
<dbReference type="GO" id="GO:0009044">
    <property type="term" value="F:xylan 1,4-beta-xylosidase activity"/>
    <property type="evidence" value="ECO:0007669"/>
    <property type="project" value="InterPro"/>
</dbReference>
<dbReference type="InterPro" id="IPR002772">
    <property type="entry name" value="Glyco_hydro_3_C"/>
</dbReference>
<dbReference type="Pfam" id="PF00933">
    <property type="entry name" value="Glyco_hydro_3"/>
    <property type="match status" value="1"/>
</dbReference>
<gene>
    <name evidence="5" type="ORF">APZ18_14910</name>
</gene>
<dbReference type="InterPro" id="IPR017853">
    <property type="entry name" value="GH"/>
</dbReference>
<dbReference type="EMBL" id="LLKB01000007">
    <property type="protein sequence ID" value="KQC84187.1"/>
    <property type="molecule type" value="Genomic_DNA"/>
</dbReference>
<organism evidence="5 6">
    <name type="scientific">Butyribacter intestini</name>
    <dbReference type="NCBI Taxonomy" id="1703332"/>
    <lineage>
        <taxon>Bacteria</taxon>
        <taxon>Bacillati</taxon>
        <taxon>Bacillota</taxon>
        <taxon>Clostridia</taxon>
        <taxon>Lachnospirales</taxon>
        <taxon>Lachnospiraceae</taxon>
        <taxon>Butyribacter</taxon>
    </lineage>
</organism>